<dbReference type="Gene3D" id="3.40.50.1460">
    <property type="match status" value="1"/>
</dbReference>
<accession>W0SB22</accession>
<feature type="domain" description="Caspase family p10" evidence="8">
    <location>
        <begin position="767"/>
        <end position="849"/>
    </location>
</feature>
<evidence type="ECO:0008006" key="12">
    <source>
        <dbReference type="Google" id="ProtNLM"/>
    </source>
</evidence>
<dbReference type="SUPFAM" id="SSF50156">
    <property type="entry name" value="PDZ domain-like"/>
    <property type="match status" value="1"/>
</dbReference>
<evidence type="ECO:0000256" key="6">
    <source>
        <dbReference type="RuleBase" id="RU004404"/>
    </source>
</evidence>
<dbReference type="GO" id="GO:0008236">
    <property type="term" value="F:serine-type peptidase activity"/>
    <property type="evidence" value="ECO:0007669"/>
    <property type="project" value="UniProtKB-KW"/>
</dbReference>
<dbReference type="Proteomes" id="UP000031637">
    <property type="component" value="Chromosome"/>
</dbReference>
<sequence length="907" mass="98188">MKTGARGAQGRSGWLGLLLWLAVGTAFAAEIRNVTASQQADRLVVTYDLVEDNPVDPKEFAKACASTLRPEQCAEGLNNPVAALFAINGHLYPHESLRLEGDVGRNVEPGKGRRFSWNIQQDFPQGIAAEVFVNVSLSPKKLRESDVVSLSDQQAEIFRRIDAERIAVADANRRLVLSPAAQRLANRIDETLRSSYVTEPDEAHLEKSRYYCARFSGDNVARAELAAQWEKRKGSPPPPITDGTHEKYFNCLLASFDPHSAYLTPEAFNELKVGTKGEFGGLGIEVGMKKGMPVVVAPIEDTPAFRAGILAGDLILEIDGKPTTGMSLNDAVKLMRGQKGTRITLTLQREGQAAPLRIDLVRAVIMVRSVRFKSLGDGHGYIRIAQFQERTADDVGNALAALKAENGGELKGLVLDLRNDPGGLLNGAISVASRFIDAGLIVSTQGRDRDANRQFPALRIAKEPAYPIAVLINGGSASASEIVAGALQDHRRATVIGTPSFGKGTVQTIVPVDQAAIKLTTAGYYTPSGKSIQQIGIVPDIALDQDATLDDGSIAFAQRLLRETAGTRNLAVRKDLVERLKVEEFFALYKNAVRASVAVGQPAAATGLASARPASRPEAKPVADRPDEHRVALVIGNSSYPSAPLKNPVNDARAISAKFRSLGFDVIVRENVKQKDMTRAITQFGEKLAKSGTVGIFYYAGHGMQVRGKNYLIPVDAQISSEASVRSEAVDVDSLLEQLATSALGIVILDACRNNPFERRFRGASGGLAQMDAPKGTLIAYATAPGKVASDGDGRNGLYTQEFLRMLDEPGLKVEDVFKRVRRRVADATADQQVPWESSSLTGDFYFVRGAQEAEGRAPDAELLFWQSIRESRDAEDFSAYLKKYPDGQFADIARNRLKALAGAKRR</sequence>
<evidence type="ECO:0000313" key="10">
    <source>
        <dbReference type="EMBL" id="BAO27940.1"/>
    </source>
</evidence>
<dbReference type="SUPFAM" id="SSF52096">
    <property type="entry name" value="ClpP/crotonase"/>
    <property type="match status" value="1"/>
</dbReference>
<comment type="similarity">
    <text evidence="2">Belongs to the peptidase C14A family.</text>
</comment>
<dbReference type="PROSITE" id="PS50207">
    <property type="entry name" value="CASPASE_P10"/>
    <property type="match status" value="1"/>
</dbReference>
<reference evidence="10 11" key="1">
    <citation type="journal article" date="2014" name="Syst. Appl. Microbiol.">
        <title>Complete genomes of freshwater sulfur oxidizers Sulfuricella denitrificans skB26 and Sulfuritalea hydrogenivorans sk43H: genetic insights into the sulfur oxidation pathway of betaproteobacteria.</title>
        <authorList>
            <person name="Watanabe T."/>
            <person name="Kojima H."/>
            <person name="Fukui M."/>
        </authorList>
    </citation>
    <scope>NUCLEOTIDE SEQUENCE [LARGE SCALE GENOMIC DNA]</scope>
    <source>
        <strain evidence="10">DSM22779</strain>
    </source>
</reference>
<evidence type="ECO:0000256" key="2">
    <source>
        <dbReference type="ARBA" id="ARBA00010134"/>
    </source>
</evidence>
<dbReference type="EMBL" id="AP012547">
    <property type="protein sequence ID" value="BAO27940.1"/>
    <property type="molecule type" value="Genomic_DNA"/>
</dbReference>
<proteinExistence type="inferred from homology"/>
<dbReference type="GO" id="GO:0004197">
    <property type="term" value="F:cysteine-type endopeptidase activity"/>
    <property type="evidence" value="ECO:0007669"/>
    <property type="project" value="InterPro"/>
</dbReference>
<dbReference type="InterPro" id="IPR011600">
    <property type="entry name" value="Pept_C14_caspase"/>
</dbReference>
<organism evidence="10 11">
    <name type="scientific">Sulfuritalea hydrogenivorans sk43H</name>
    <dbReference type="NCBI Taxonomy" id="1223802"/>
    <lineage>
        <taxon>Bacteria</taxon>
        <taxon>Pseudomonadati</taxon>
        <taxon>Pseudomonadota</taxon>
        <taxon>Betaproteobacteria</taxon>
        <taxon>Nitrosomonadales</taxon>
        <taxon>Sterolibacteriaceae</taxon>
        <taxon>Sulfuritalea</taxon>
    </lineage>
</organism>
<dbReference type="PANTHER" id="PTHR32060:SF30">
    <property type="entry name" value="CARBOXY-TERMINAL PROCESSING PROTEASE CTPA"/>
    <property type="match status" value="1"/>
</dbReference>
<keyword evidence="4 6" id="KW-0378">Hydrolase</keyword>
<dbReference type="RefSeq" id="WP_052473000.1">
    <property type="nucleotide sequence ID" value="NZ_AP012547.1"/>
</dbReference>
<feature type="domain" description="Caspase family p20" evidence="9">
    <location>
        <begin position="628"/>
        <end position="756"/>
    </location>
</feature>
<dbReference type="PANTHER" id="PTHR32060">
    <property type="entry name" value="TAIL-SPECIFIC PROTEASE"/>
    <property type="match status" value="1"/>
</dbReference>
<dbReference type="Gene3D" id="2.30.42.10">
    <property type="match status" value="1"/>
</dbReference>
<dbReference type="CDD" id="cd07560">
    <property type="entry name" value="Peptidase_S41_CPP"/>
    <property type="match status" value="1"/>
</dbReference>
<evidence type="ECO:0000259" key="7">
    <source>
        <dbReference type="PROSITE" id="PS50106"/>
    </source>
</evidence>
<evidence type="ECO:0000256" key="3">
    <source>
        <dbReference type="ARBA" id="ARBA00022670"/>
    </source>
</evidence>
<dbReference type="Gene3D" id="3.90.226.10">
    <property type="entry name" value="2-enoyl-CoA Hydratase, Chain A, domain 1"/>
    <property type="match status" value="1"/>
</dbReference>
<dbReference type="Gene3D" id="3.30.750.44">
    <property type="match status" value="1"/>
</dbReference>
<dbReference type="CDD" id="cd06782">
    <property type="entry name" value="cpPDZ_CPP-like"/>
    <property type="match status" value="1"/>
</dbReference>
<evidence type="ECO:0000256" key="1">
    <source>
        <dbReference type="ARBA" id="ARBA00009179"/>
    </source>
</evidence>
<dbReference type="InterPro" id="IPR036034">
    <property type="entry name" value="PDZ_sf"/>
</dbReference>
<comment type="similarity">
    <text evidence="1 6">Belongs to the peptidase S41A family.</text>
</comment>
<dbReference type="PROSITE" id="PS50208">
    <property type="entry name" value="CASPASE_P20"/>
    <property type="match status" value="1"/>
</dbReference>
<dbReference type="SUPFAM" id="SSF52129">
    <property type="entry name" value="Caspase-like"/>
    <property type="match status" value="1"/>
</dbReference>
<keyword evidence="3 6" id="KW-0645">Protease</keyword>
<dbReference type="KEGG" id="shd:SUTH_00120"/>
<dbReference type="InterPro" id="IPR001478">
    <property type="entry name" value="PDZ"/>
</dbReference>
<gene>
    <name evidence="10" type="ORF">SUTH_00120</name>
</gene>
<dbReference type="SMART" id="SM00115">
    <property type="entry name" value="CASc"/>
    <property type="match status" value="1"/>
</dbReference>
<evidence type="ECO:0000313" key="11">
    <source>
        <dbReference type="Proteomes" id="UP000031637"/>
    </source>
</evidence>
<dbReference type="FunFam" id="2.30.42.10:FF:000063">
    <property type="entry name" value="Peptidase, S41 family"/>
    <property type="match status" value="1"/>
</dbReference>
<dbReference type="InterPro" id="IPR004447">
    <property type="entry name" value="Peptidase_S41A"/>
</dbReference>
<dbReference type="GO" id="GO:0030288">
    <property type="term" value="C:outer membrane-bounded periplasmic space"/>
    <property type="evidence" value="ECO:0007669"/>
    <property type="project" value="TreeGrafter"/>
</dbReference>
<evidence type="ECO:0000259" key="9">
    <source>
        <dbReference type="PROSITE" id="PS50208"/>
    </source>
</evidence>
<evidence type="ECO:0000256" key="5">
    <source>
        <dbReference type="ARBA" id="ARBA00022825"/>
    </source>
</evidence>
<keyword evidence="11" id="KW-1185">Reference proteome</keyword>
<dbReference type="InterPro" id="IPR041489">
    <property type="entry name" value="PDZ_6"/>
</dbReference>
<dbReference type="InterPro" id="IPR029045">
    <property type="entry name" value="ClpP/crotonase-like_dom_sf"/>
</dbReference>
<dbReference type="NCBIfam" id="TIGR00225">
    <property type="entry name" value="prc"/>
    <property type="match status" value="1"/>
</dbReference>
<dbReference type="Pfam" id="PF17820">
    <property type="entry name" value="PDZ_6"/>
    <property type="match status" value="1"/>
</dbReference>
<name>W0SB22_9PROT</name>
<dbReference type="Pfam" id="PF03572">
    <property type="entry name" value="Peptidase_S41"/>
    <property type="match status" value="1"/>
</dbReference>
<evidence type="ECO:0000259" key="8">
    <source>
        <dbReference type="PROSITE" id="PS50207"/>
    </source>
</evidence>
<dbReference type="HOGENOM" id="CLU_320016_0_0_4"/>
<dbReference type="SMART" id="SM00245">
    <property type="entry name" value="TSPc"/>
    <property type="match status" value="1"/>
</dbReference>
<dbReference type="InterPro" id="IPR001309">
    <property type="entry name" value="Pept_C14_p20"/>
</dbReference>
<dbReference type="SMART" id="SM00228">
    <property type="entry name" value="PDZ"/>
    <property type="match status" value="1"/>
</dbReference>
<dbReference type="PROSITE" id="PS50106">
    <property type="entry name" value="PDZ"/>
    <property type="match status" value="1"/>
</dbReference>
<dbReference type="AlphaFoldDB" id="W0SB22"/>
<dbReference type="FunFam" id="3.90.226.10:FF:000029">
    <property type="entry name" value="Peptidase, S41 family"/>
    <property type="match status" value="1"/>
</dbReference>
<dbReference type="GO" id="GO:0007165">
    <property type="term" value="P:signal transduction"/>
    <property type="evidence" value="ECO:0007669"/>
    <property type="project" value="TreeGrafter"/>
</dbReference>
<keyword evidence="5 6" id="KW-0720">Serine protease</keyword>
<dbReference type="InterPro" id="IPR029030">
    <property type="entry name" value="Caspase-like_dom_sf"/>
</dbReference>
<dbReference type="Pfam" id="PF00656">
    <property type="entry name" value="Peptidase_C14"/>
    <property type="match status" value="1"/>
</dbReference>
<protein>
    <recommendedName>
        <fullName evidence="12">C-terminal processing peptidase</fullName>
    </recommendedName>
</protein>
<dbReference type="GO" id="GO:0006508">
    <property type="term" value="P:proteolysis"/>
    <property type="evidence" value="ECO:0007669"/>
    <property type="project" value="UniProtKB-KW"/>
</dbReference>
<dbReference type="InterPro" id="IPR002138">
    <property type="entry name" value="Pept_C14_p10"/>
</dbReference>
<dbReference type="InterPro" id="IPR005151">
    <property type="entry name" value="Tail-specific_protease"/>
</dbReference>
<dbReference type="InterPro" id="IPR015917">
    <property type="entry name" value="Pept_C14A"/>
</dbReference>
<evidence type="ECO:0000256" key="4">
    <source>
        <dbReference type="ARBA" id="ARBA00022801"/>
    </source>
</evidence>
<feature type="domain" description="PDZ" evidence="7">
    <location>
        <begin position="268"/>
        <end position="336"/>
    </location>
</feature>
<dbReference type="STRING" id="1223802.SUTH_00120"/>